<gene>
    <name evidence="3" type="ORF">HW555_010282</name>
</gene>
<dbReference type="AlphaFoldDB" id="A0A835L2Q8"/>
<dbReference type="EMBL" id="JACKWZ010000250">
    <property type="protein sequence ID" value="KAF9410713.1"/>
    <property type="molecule type" value="Genomic_DNA"/>
</dbReference>
<evidence type="ECO:0000313" key="4">
    <source>
        <dbReference type="Proteomes" id="UP000648187"/>
    </source>
</evidence>
<dbReference type="Gene3D" id="3.10.10.10">
    <property type="entry name" value="HIV Type 1 Reverse Transcriptase, subunit A, domain 1"/>
    <property type="match status" value="1"/>
</dbReference>
<feature type="domain" description="CCHC-type" evidence="2">
    <location>
        <begin position="299"/>
        <end position="313"/>
    </location>
</feature>
<protein>
    <recommendedName>
        <fullName evidence="2">CCHC-type domain-containing protein</fullName>
    </recommendedName>
</protein>
<sequence length="544" mass="61404">MKRNACPFGYSTDSIAVLTDSTEFKITNHKRPKIQSLIKPFEVPLDLKADVLTKRRFIETLCALTALFRSQLNSSSEGSHGLEIFEQITSVEFGFRDFPRLLYRGVEKIWNGLIWNSSCYGDSSRDTLSQSDDTGSLTWCWRTLTAVVVLSVEDIYILISVFSKNQKAQQKYKNPYLNSHKIFKKLYINTGLPMDLPVLQDLLKAIKDAVSGTRRRDDDVALLISTRLPVTWVPSHGATISRHSPRNLAGAANVKTTSELIALFTSYAKIRKRPSESTNKDSSTYPKRPRIETRSNDVKCYTCGKLGHTKAQCNRKDTTINTQPNKSETLEIKPGEFVKKFCTFCKKPGHMDSYCRFKPKTDNNTGANCSIIKDSVAKRLGCHFSPCSLHISGVGKVRFDDLCIELDIFVVKDTDCSYDLLIGRNAIQHPDIEIVTDSLGSRLYPSVLESIGSVKTGQLEIKLKKDEVVYYRPYRMAPIEREKVKELIKDLLDKQIIKEKRKGCSGPKQGLLHPIDKAAIPFHTLHLDCTGPFTTTSEGYRHTK</sequence>
<keyword evidence="1" id="KW-0863">Zinc-finger</keyword>
<keyword evidence="1" id="KW-0862">Zinc</keyword>
<dbReference type="GO" id="GO:0008270">
    <property type="term" value="F:zinc ion binding"/>
    <property type="evidence" value="ECO:0007669"/>
    <property type="project" value="UniProtKB-KW"/>
</dbReference>
<dbReference type="SUPFAM" id="SSF57756">
    <property type="entry name" value="Retrovirus zinc finger-like domains"/>
    <property type="match status" value="1"/>
</dbReference>
<evidence type="ECO:0000256" key="1">
    <source>
        <dbReference type="PROSITE-ProRule" id="PRU00047"/>
    </source>
</evidence>
<organism evidence="3 4">
    <name type="scientific">Spodoptera exigua</name>
    <name type="common">Beet armyworm</name>
    <name type="synonym">Noctua fulgens</name>
    <dbReference type="NCBI Taxonomy" id="7107"/>
    <lineage>
        <taxon>Eukaryota</taxon>
        <taxon>Metazoa</taxon>
        <taxon>Ecdysozoa</taxon>
        <taxon>Arthropoda</taxon>
        <taxon>Hexapoda</taxon>
        <taxon>Insecta</taxon>
        <taxon>Pterygota</taxon>
        <taxon>Neoptera</taxon>
        <taxon>Endopterygota</taxon>
        <taxon>Lepidoptera</taxon>
        <taxon>Glossata</taxon>
        <taxon>Ditrysia</taxon>
        <taxon>Noctuoidea</taxon>
        <taxon>Noctuidae</taxon>
        <taxon>Amphipyrinae</taxon>
        <taxon>Spodoptera</taxon>
    </lineage>
</organism>
<name>A0A835L2Q8_SPOEX</name>
<keyword evidence="1" id="KW-0479">Metal-binding</keyword>
<dbReference type="Pfam" id="PF00098">
    <property type="entry name" value="zf-CCHC"/>
    <property type="match status" value="1"/>
</dbReference>
<dbReference type="PROSITE" id="PS50158">
    <property type="entry name" value="ZF_CCHC"/>
    <property type="match status" value="1"/>
</dbReference>
<proteinExistence type="predicted"/>
<dbReference type="GO" id="GO:0003676">
    <property type="term" value="F:nucleic acid binding"/>
    <property type="evidence" value="ECO:0007669"/>
    <property type="project" value="InterPro"/>
</dbReference>
<dbReference type="SMART" id="SM00343">
    <property type="entry name" value="ZnF_C2HC"/>
    <property type="match status" value="2"/>
</dbReference>
<reference evidence="3" key="1">
    <citation type="submission" date="2020-08" db="EMBL/GenBank/DDBJ databases">
        <title>Spodoptera exigua strain:BAW_Kor-Di-RS1 Genome sequencing and assembly.</title>
        <authorList>
            <person name="Kim J."/>
            <person name="Nam H.Y."/>
            <person name="Kwon M."/>
            <person name="Choi J.H."/>
            <person name="Cho S.R."/>
            <person name="Kim G.-H."/>
        </authorList>
    </citation>
    <scope>NUCLEOTIDE SEQUENCE</scope>
    <source>
        <strain evidence="3">BAW_Kor-Di-RS1</strain>
        <tissue evidence="3">Whole-body</tissue>
    </source>
</reference>
<dbReference type="Gene3D" id="4.10.60.10">
    <property type="entry name" value="Zinc finger, CCHC-type"/>
    <property type="match status" value="1"/>
</dbReference>
<comment type="caution">
    <text evidence="3">The sequence shown here is derived from an EMBL/GenBank/DDBJ whole genome shotgun (WGS) entry which is preliminary data.</text>
</comment>
<keyword evidence="4" id="KW-1185">Reference proteome</keyword>
<evidence type="ECO:0000259" key="2">
    <source>
        <dbReference type="PROSITE" id="PS50158"/>
    </source>
</evidence>
<dbReference type="Proteomes" id="UP000648187">
    <property type="component" value="Unassembled WGS sequence"/>
</dbReference>
<evidence type="ECO:0000313" key="3">
    <source>
        <dbReference type="EMBL" id="KAF9410713.1"/>
    </source>
</evidence>
<dbReference type="InterPro" id="IPR036875">
    <property type="entry name" value="Znf_CCHC_sf"/>
</dbReference>
<dbReference type="InterPro" id="IPR001878">
    <property type="entry name" value="Znf_CCHC"/>
</dbReference>
<accession>A0A835L2Q8</accession>